<dbReference type="PRINTS" id="PR00406">
    <property type="entry name" value="CYTB5RDTASE"/>
</dbReference>
<dbReference type="InterPro" id="IPR017927">
    <property type="entry name" value="FAD-bd_FR_type"/>
</dbReference>
<dbReference type="InterPro" id="IPR039261">
    <property type="entry name" value="FNR_nucleotide-bd"/>
</dbReference>
<feature type="binding site" evidence="6">
    <location>
        <position position="172"/>
    </location>
    <ligand>
        <name>FAD</name>
        <dbReference type="ChEBI" id="CHEBI:57692"/>
    </ligand>
</feature>
<dbReference type="Gene3D" id="3.40.50.80">
    <property type="entry name" value="Nucleotide-binding domain of ferredoxin-NADP reductase (FNR) module"/>
    <property type="match status" value="1"/>
</dbReference>
<dbReference type="GO" id="GO:0005739">
    <property type="term" value="C:mitochondrion"/>
    <property type="evidence" value="ECO:0007669"/>
    <property type="project" value="TreeGrafter"/>
</dbReference>
<feature type="binding site" evidence="6">
    <location>
        <position position="179"/>
    </location>
    <ligand>
        <name>FAD</name>
        <dbReference type="ChEBI" id="CHEBI:57692"/>
    </ligand>
</feature>
<dbReference type="Gene3D" id="2.40.30.10">
    <property type="entry name" value="Translation factors"/>
    <property type="match status" value="1"/>
</dbReference>
<dbReference type="Pfam" id="PF00175">
    <property type="entry name" value="NAD_binding_1"/>
    <property type="match status" value="1"/>
</dbReference>
<keyword evidence="3 6" id="KW-0285">Flavoprotein</keyword>
<dbReference type="InterPro" id="IPR017938">
    <property type="entry name" value="Riboflavin_synthase-like_b-brl"/>
</dbReference>
<feature type="binding site" evidence="6">
    <location>
        <position position="155"/>
    </location>
    <ligand>
        <name>FAD</name>
        <dbReference type="ChEBI" id="CHEBI:57692"/>
    </ligand>
</feature>
<dbReference type="GO" id="GO:0016491">
    <property type="term" value="F:oxidoreductase activity"/>
    <property type="evidence" value="ECO:0007669"/>
    <property type="project" value="UniProtKB-KW"/>
</dbReference>
<feature type="domain" description="FAD-binding FR-type" evidence="8">
    <location>
        <begin position="100"/>
        <end position="204"/>
    </location>
</feature>
<name>A0A9P6CWS7_9AGAR</name>
<dbReference type="AlphaFoldDB" id="A0A9P6CWS7"/>
<feature type="compositionally biased region" description="Pro residues" evidence="7">
    <location>
        <begin position="37"/>
        <end position="47"/>
    </location>
</feature>
<reference evidence="9" key="1">
    <citation type="submission" date="2020-11" db="EMBL/GenBank/DDBJ databases">
        <authorList>
            <consortium name="DOE Joint Genome Institute"/>
            <person name="Ahrendt S."/>
            <person name="Riley R."/>
            <person name="Andreopoulos W."/>
            <person name="Labutti K."/>
            <person name="Pangilinan J."/>
            <person name="Ruiz-Duenas F.J."/>
            <person name="Barrasa J.M."/>
            <person name="Sanchez-Garcia M."/>
            <person name="Camarero S."/>
            <person name="Miyauchi S."/>
            <person name="Serrano A."/>
            <person name="Linde D."/>
            <person name="Babiker R."/>
            <person name="Drula E."/>
            <person name="Ayuso-Fernandez I."/>
            <person name="Pacheco R."/>
            <person name="Padilla G."/>
            <person name="Ferreira P."/>
            <person name="Barriuso J."/>
            <person name="Kellner H."/>
            <person name="Castanera R."/>
            <person name="Alfaro M."/>
            <person name="Ramirez L."/>
            <person name="Pisabarro A.G."/>
            <person name="Kuo A."/>
            <person name="Tritt A."/>
            <person name="Lipzen A."/>
            <person name="He G."/>
            <person name="Yan M."/>
            <person name="Ng V."/>
            <person name="Cullen D."/>
            <person name="Martin F."/>
            <person name="Rosso M.-N."/>
            <person name="Henrissat B."/>
            <person name="Hibbett D."/>
            <person name="Martinez A.T."/>
            <person name="Grigoriev I.V."/>
        </authorList>
    </citation>
    <scope>NUCLEOTIDE SEQUENCE</scope>
    <source>
        <strain evidence="9">CIRM-BRFM 674</strain>
    </source>
</reference>
<evidence type="ECO:0000313" key="10">
    <source>
        <dbReference type="Proteomes" id="UP000807469"/>
    </source>
</evidence>
<evidence type="ECO:0000259" key="8">
    <source>
        <dbReference type="PROSITE" id="PS51384"/>
    </source>
</evidence>
<dbReference type="Pfam" id="PF00970">
    <property type="entry name" value="FAD_binding_6"/>
    <property type="match status" value="1"/>
</dbReference>
<keyword evidence="10" id="KW-1185">Reference proteome</keyword>
<dbReference type="InterPro" id="IPR008333">
    <property type="entry name" value="Cbr1-like_FAD-bd_dom"/>
</dbReference>
<evidence type="ECO:0000256" key="7">
    <source>
        <dbReference type="SAM" id="MobiDB-lite"/>
    </source>
</evidence>
<feature type="region of interest" description="Disordered" evidence="7">
    <location>
        <begin position="1"/>
        <end position="51"/>
    </location>
</feature>
<gene>
    <name evidence="9" type="ORF">BDN70DRAFT_883103</name>
</gene>
<dbReference type="EMBL" id="MU155313">
    <property type="protein sequence ID" value="KAF9475945.1"/>
    <property type="molecule type" value="Genomic_DNA"/>
</dbReference>
<dbReference type="CDD" id="cd06183">
    <property type="entry name" value="cyt_b5_reduct_like"/>
    <property type="match status" value="1"/>
</dbReference>
<evidence type="ECO:0000256" key="5">
    <source>
        <dbReference type="ARBA" id="ARBA00023002"/>
    </source>
</evidence>
<dbReference type="PANTHER" id="PTHR19370:SF189">
    <property type="entry name" value="CYTOCHROME C MITOCHONDRIAL IMPORT FACTOR CYC2"/>
    <property type="match status" value="1"/>
</dbReference>
<dbReference type="SUPFAM" id="SSF63380">
    <property type="entry name" value="Riboflavin synthase domain-like"/>
    <property type="match status" value="1"/>
</dbReference>
<evidence type="ECO:0000256" key="3">
    <source>
        <dbReference type="ARBA" id="ARBA00022630"/>
    </source>
</evidence>
<dbReference type="InterPro" id="IPR001433">
    <property type="entry name" value="OxRdtase_FAD/NAD-bd"/>
</dbReference>
<protein>
    <submittedName>
        <fullName evidence="9">Ferredoxin reductase-like protein</fullName>
    </submittedName>
</protein>
<dbReference type="SUPFAM" id="SSF52343">
    <property type="entry name" value="Ferredoxin reductase-like, C-terminal NADP-linked domain"/>
    <property type="match status" value="1"/>
</dbReference>
<comment type="caution">
    <text evidence="9">The sequence shown here is derived from an EMBL/GenBank/DDBJ whole genome shotgun (WGS) entry which is preliminary data.</text>
</comment>
<accession>A0A9P6CWS7</accession>
<comment type="similarity">
    <text evidence="2">Belongs to the flavoprotein pyridine nucleotide cytochrome reductase family.</text>
</comment>
<dbReference type="Proteomes" id="UP000807469">
    <property type="component" value="Unassembled WGS sequence"/>
</dbReference>
<evidence type="ECO:0000256" key="6">
    <source>
        <dbReference type="PIRSR" id="PIRSR601834-1"/>
    </source>
</evidence>
<proteinExistence type="inferred from homology"/>
<comment type="cofactor">
    <cofactor evidence="1 6">
        <name>FAD</name>
        <dbReference type="ChEBI" id="CHEBI:57692"/>
    </cofactor>
</comment>
<evidence type="ECO:0000313" key="9">
    <source>
        <dbReference type="EMBL" id="KAF9475945.1"/>
    </source>
</evidence>
<evidence type="ECO:0000256" key="2">
    <source>
        <dbReference type="ARBA" id="ARBA00006105"/>
    </source>
</evidence>
<evidence type="ECO:0000256" key="1">
    <source>
        <dbReference type="ARBA" id="ARBA00001974"/>
    </source>
</evidence>
<organism evidence="9 10">
    <name type="scientific">Pholiota conissans</name>
    <dbReference type="NCBI Taxonomy" id="109636"/>
    <lineage>
        <taxon>Eukaryota</taxon>
        <taxon>Fungi</taxon>
        <taxon>Dikarya</taxon>
        <taxon>Basidiomycota</taxon>
        <taxon>Agaricomycotina</taxon>
        <taxon>Agaricomycetes</taxon>
        <taxon>Agaricomycetidae</taxon>
        <taxon>Agaricales</taxon>
        <taxon>Agaricineae</taxon>
        <taxon>Strophariaceae</taxon>
        <taxon>Pholiota</taxon>
    </lineage>
</organism>
<feature type="binding site" evidence="6">
    <location>
        <position position="221"/>
    </location>
    <ligand>
        <name>FAD</name>
        <dbReference type="ChEBI" id="CHEBI:57692"/>
    </ligand>
</feature>
<dbReference type="OrthoDB" id="432685at2759"/>
<keyword evidence="4 6" id="KW-0274">FAD</keyword>
<keyword evidence="5" id="KW-0560">Oxidoreductase</keyword>
<dbReference type="PANTHER" id="PTHR19370">
    <property type="entry name" value="NADH-CYTOCHROME B5 REDUCTASE"/>
    <property type="match status" value="1"/>
</dbReference>
<sequence>MWRALARSSGRPCSPSLRAWKSTKKTLKSRATHPLFESPPHPELPPPSHEHFPLYQPGEPIRGRIVRIATAFAAGFSIYFFLEDPNVIRPLLPPPKVSPSQYVPTRLASTETSGPDTKLLKIVAPPHLRHLKSADDASIWSVYIKDDDIQVERAYTPLNGVDDNGDMLFWIKKYPKGEVGRWLHSKSAGERIEVRGPLTTWSWKEDLWDEVVMISGGTGVTPFVQLFNNVISKSPSSKTRFTLLHSSRILAELPPPVIIEPMVEFASQNPDKFRLHIFVDESDGSNAHVPNESINTGRISEASIKQCLHGSEEQPKSWWAKSSSTISSQEETKSRIMFLVCGPEPMIDAIAGPYGRNLSQGTVAGILGKMGYQSNEVYKL</sequence>
<evidence type="ECO:0000256" key="4">
    <source>
        <dbReference type="ARBA" id="ARBA00022827"/>
    </source>
</evidence>
<dbReference type="PROSITE" id="PS51384">
    <property type="entry name" value="FAD_FR"/>
    <property type="match status" value="1"/>
</dbReference>
<dbReference type="InterPro" id="IPR001834">
    <property type="entry name" value="CBR-like"/>
</dbReference>
<feature type="compositionally biased region" description="Basic residues" evidence="7">
    <location>
        <begin position="21"/>
        <end position="31"/>
    </location>
</feature>
<feature type="binding site" evidence="6">
    <location>
        <position position="153"/>
    </location>
    <ligand>
        <name>FAD</name>
        <dbReference type="ChEBI" id="CHEBI:57692"/>
    </ligand>
</feature>